<sequence length="102" mass="11121">MGAIHGNRLGAHPNIYVIFGLHRLRRLQQQRFPLLNDAADVIGQSAVGIRNVSSPLQQDNFRAFVQPAQSGRAAGPSGHAANNQNSFAHTLSPFNFDHLVIL</sequence>
<organism evidence="1">
    <name type="scientific">bioreactor metagenome</name>
    <dbReference type="NCBI Taxonomy" id="1076179"/>
    <lineage>
        <taxon>unclassified sequences</taxon>
        <taxon>metagenomes</taxon>
        <taxon>ecological metagenomes</taxon>
    </lineage>
</organism>
<proteinExistence type="predicted"/>
<evidence type="ECO:0000313" key="1">
    <source>
        <dbReference type="EMBL" id="MPM36399.1"/>
    </source>
</evidence>
<gene>
    <name evidence="1" type="ORF">SDC9_82995</name>
</gene>
<name>A0A644Z700_9ZZZZ</name>
<comment type="caution">
    <text evidence="1">The sequence shown here is derived from an EMBL/GenBank/DDBJ whole genome shotgun (WGS) entry which is preliminary data.</text>
</comment>
<dbReference type="EMBL" id="VSSQ01007595">
    <property type="protein sequence ID" value="MPM36399.1"/>
    <property type="molecule type" value="Genomic_DNA"/>
</dbReference>
<protein>
    <submittedName>
        <fullName evidence="1">Uncharacterized protein</fullName>
    </submittedName>
</protein>
<reference evidence="1" key="1">
    <citation type="submission" date="2019-08" db="EMBL/GenBank/DDBJ databases">
        <authorList>
            <person name="Kucharzyk K."/>
            <person name="Murdoch R.W."/>
            <person name="Higgins S."/>
            <person name="Loffler F."/>
        </authorList>
    </citation>
    <scope>NUCLEOTIDE SEQUENCE</scope>
</reference>
<accession>A0A644Z700</accession>
<dbReference type="AlphaFoldDB" id="A0A644Z700"/>